<proteinExistence type="predicted"/>
<dbReference type="Pfam" id="PF06477">
    <property type="entry name" value="DUF1091"/>
    <property type="match status" value="1"/>
</dbReference>
<dbReference type="OrthoDB" id="7789165at2759"/>
<dbReference type="EMBL" id="CH916366">
    <property type="protein sequence ID" value="EDV96531.1"/>
    <property type="molecule type" value="Genomic_DNA"/>
</dbReference>
<dbReference type="OMA" id="CEMKFIR"/>
<dbReference type="eggNOG" id="ENOG502TKXH">
    <property type="taxonomic scope" value="Eukaryota"/>
</dbReference>
<name>B4IY81_DROGR</name>
<dbReference type="HOGENOM" id="CLU_116900_1_1_1"/>
<evidence type="ECO:0000313" key="2">
    <source>
        <dbReference type="Proteomes" id="UP000001070"/>
    </source>
</evidence>
<dbReference type="SMART" id="SM00697">
    <property type="entry name" value="DM8"/>
    <property type="match status" value="1"/>
</dbReference>
<organism evidence="2">
    <name type="scientific">Drosophila grimshawi</name>
    <name type="common">Hawaiian fruit fly</name>
    <name type="synonym">Idiomyia grimshawi</name>
    <dbReference type="NCBI Taxonomy" id="7222"/>
    <lineage>
        <taxon>Eukaryota</taxon>
        <taxon>Metazoa</taxon>
        <taxon>Ecdysozoa</taxon>
        <taxon>Arthropoda</taxon>
        <taxon>Hexapoda</taxon>
        <taxon>Insecta</taxon>
        <taxon>Pterygota</taxon>
        <taxon>Neoptera</taxon>
        <taxon>Endopterygota</taxon>
        <taxon>Diptera</taxon>
        <taxon>Brachycera</taxon>
        <taxon>Muscomorpha</taxon>
        <taxon>Ephydroidea</taxon>
        <taxon>Drosophilidae</taxon>
        <taxon>Drosophila</taxon>
        <taxon>Hawaiian Drosophila</taxon>
    </lineage>
</organism>
<dbReference type="PhylomeDB" id="B4IY81"/>
<accession>B4IY81</accession>
<dbReference type="AlphaFoldDB" id="B4IY81"/>
<dbReference type="InterPro" id="IPR010512">
    <property type="entry name" value="DUF1091"/>
</dbReference>
<sequence length="129" mass="15372">MKLRGVPSFSMISKLYRRPVDNIFLNVELFRKTNGYRSFLLNQSLDFCYYMRNPKAYVFFHSFHNSFVAVSNFNHTCPYNHDIIIKGWSYKKGSMIELPMPNGDYMIYLKLSVSKVWRAEIKLYVTRTD</sequence>
<dbReference type="KEGG" id="dgr:6557456"/>
<dbReference type="PANTHER" id="PTHR20898:SF0">
    <property type="entry name" value="DAEDALUS ON 3-RELATED"/>
    <property type="match status" value="1"/>
</dbReference>
<reference evidence="1 2" key="1">
    <citation type="journal article" date="2007" name="Nature">
        <title>Evolution of genes and genomes on the Drosophila phylogeny.</title>
        <authorList>
            <consortium name="Drosophila 12 Genomes Consortium"/>
            <person name="Clark A.G."/>
            <person name="Eisen M.B."/>
            <person name="Smith D.R."/>
            <person name="Bergman C.M."/>
            <person name="Oliver B."/>
            <person name="Markow T.A."/>
            <person name="Kaufman T.C."/>
            <person name="Kellis M."/>
            <person name="Gelbart W."/>
            <person name="Iyer V.N."/>
            <person name="Pollard D.A."/>
            <person name="Sackton T.B."/>
            <person name="Larracuente A.M."/>
            <person name="Singh N.D."/>
            <person name="Abad J.P."/>
            <person name="Abt D.N."/>
            <person name="Adryan B."/>
            <person name="Aguade M."/>
            <person name="Akashi H."/>
            <person name="Anderson W.W."/>
            <person name="Aquadro C.F."/>
            <person name="Ardell D.H."/>
            <person name="Arguello R."/>
            <person name="Artieri C.G."/>
            <person name="Barbash D.A."/>
            <person name="Barker D."/>
            <person name="Barsanti P."/>
            <person name="Batterham P."/>
            <person name="Batzoglou S."/>
            <person name="Begun D."/>
            <person name="Bhutkar A."/>
            <person name="Blanco E."/>
            <person name="Bosak S.A."/>
            <person name="Bradley R.K."/>
            <person name="Brand A.D."/>
            <person name="Brent M.R."/>
            <person name="Brooks A.N."/>
            <person name="Brown R.H."/>
            <person name="Butlin R.K."/>
            <person name="Caggese C."/>
            <person name="Calvi B.R."/>
            <person name="Bernardo de Carvalho A."/>
            <person name="Caspi A."/>
            <person name="Castrezana S."/>
            <person name="Celniker S.E."/>
            <person name="Chang J.L."/>
            <person name="Chapple C."/>
            <person name="Chatterji S."/>
            <person name="Chinwalla A."/>
            <person name="Civetta A."/>
            <person name="Clifton S.W."/>
            <person name="Comeron J.M."/>
            <person name="Costello J.C."/>
            <person name="Coyne J.A."/>
            <person name="Daub J."/>
            <person name="David R.G."/>
            <person name="Delcher A.L."/>
            <person name="Delehaunty K."/>
            <person name="Do C.B."/>
            <person name="Ebling H."/>
            <person name="Edwards K."/>
            <person name="Eickbush T."/>
            <person name="Evans J.D."/>
            <person name="Filipski A."/>
            <person name="Findeiss S."/>
            <person name="Freyhult E."/>
            <person name="Fulton L."/>
            <person name="Fulton R."/>
            <person name="Garcia A.C."/>
            <person name="Gardiner A."/>
            <person name="Garfield D.A."/>
            <person name="Garvin B.E."/>
            <person name="Gibson G."/>
            <person name="Gilbert D."/>
            <person name="Gnerre S."/>
            <person name="Godfrey J."/>
            <person name="Good R."/>
            <person name="Gotea V."/>
            <person name="Gravely B."/>
            <person name="Greenberg A.J."/>
            <person name="Griffiths-Jones S."/>
            <person name="Gross S."/>
            <person name="Guigo R."/>
            <person name="Gustafson E.A."/>
            <person name="Haerty W."/>
            <person name="Hahn M.W."/>
            <person name="Halligan D.L."/>
            <person name="Halpern A.L."/>
            <person name="Halter G.M."/>
            <person name="Han M.V."/>
            <person name="Heger A."/>
            <person name="Hillier L."/>
            <person name="Hinrichs A.S."/>
            <person name="Holmes I."/>
            <person name="Hoskins R.A."/>
            <person name="Hubisz M.J."/>
            <person name="Hultmark D."/>
            <person name="Huntley M.A."/>
            <person name="Jaffe D.B."/>
            <person name="Jagadeeshan S."/>
            <person name="Jeck W.R."/>
            <person name="Johnson J."/>
            <person name="Jones C.D."/>
            <person name="Jordan W.C."/>
            <person name="Karpen G.H."/>
            <person name="Kataoka E."/>
            <person name="Keightley P.D."/>
            <person name="Kheradpour P."/>
            <person name="Kirkness E.F."/>
            <person name="Koerich L.B."/>
            <person name="Kristiansen K."/>
            <person name="Kudrna D."/>
            <person name="Kulathinal R.J."/>
            <person name="Kumar S."/>
            <person name="Kwok R."/>
            <person name="Lander E."/>
            <person name="Langley C.H."/>
            <person name="Lapoint R."/>
            <person name="Lazzaro B.P."/>
            <person name="Lee S.J."/>
            <person name="Levesque L."/>
            <person name="Li R."/>
            <person name="Lin C.F."/>
            <person name="Lin M.F."/>
            <person name="Lindblad-Toh K."/>
            <person name="Llopart A."/>
            <person name="Long M."/>
            <person name="Low L."/>
            <person name="Lozovsky E."/>
            <person name="Lu J."/>
            <person name="Luo M."/>
            <person name="Machado C.A."/>
            <person name="Makalowski W."/>
            <person name="Marzo M."/>
            <person name="Matsuda M."/>
            <person name="Matzkin L."/>
            <person name="McAllister B."/>
            <person name="McBride C.S."/>
            <person name="McKernan B."/>
            <person name="McKernan K."/>
            <person name="Mendez-Lago M."/>
            <person name="Minx P."/>
            <person name="Mollenhauer M.U."/>
            <person name="Montooth K."/>
            <person name="Mount S.M."/>
            <person name="Mu X."/>
            <person name="Myers E."/>
            <person name="Negre B."/>
            <person name="Newfeld S."/>
            <person name="Nielsen R."/>
            <person name="Noor M.A."/>
            <person name="O'Grady P."/>
            <person name="Pachter L."/>
            <person name="Papaceit M."/>
            <person name="Parisi M.J."/>
            <person name="Parisi M."/>
            <person name="Parts L."/>
            <person name="Pedersen J.S."/>
            <person name="Pesole G."/>
            <person name="Phillippy A.M."/>
            <person name="Ponting C.P."/>
            <person name="Pop M."/>
            <person name="Porcelli D."/>
            <person name="Powell J.R."/>
            <person name="Prohaska S."/>
            <person name="Pruitt K."/>
            <person name="Puig M."/>
            <person name="Quesneville H."/>
            <person name="Ram K.R."/>
            <person name="Rand D."/>
            <person name="Rasmussen M.D."/>
            <person name="Reed L.K."/>
            <person name="Reenan R."/>
            <person name="Reily A."/>
            <person name="Remington K.A."/>
            <person name="Rieger T.T."/>
            <person name="Ritchie M.G."/>
            <person name="Robin C."/>
            <person name="Rogers Y.H."/>
            <person name="Rohde C."/>
            <person name="Rozas J."/>
            <person name="Rubenfield M.J."/>
            <person name="Ruiz A."/>
            <person name="Russo S."/>
            <person name="Salzberg S.L."/>
            <person name="Sanchez-Gracia A."/>
            <person name="Saranga D.J."/>
            <person name="Sato H."/>
            <person name="Schaeffer S.W."/>
            <person name="Schatz M.C."/>
            <person name="Schlenke T."/>
            <person name="Schwartz R."/>
            <person name="Segarra C."/>
            <person name="Singh R.S."/>
            <person name="Sirot L."/>
            <person name="Sirota M."/>
            <person name="Sisneros N.B."/>
            <person name="Smith C.D."/>
            <person name="Smith T.F."/>
            <person name="Spieth J."/>
            <person name="Stage D.E."/>
            <person name="Stark A."/>
            <person name="Stephan W."/>
            <person name="Strausberg R.L."/>
            <person name="Strempel S."/>
            <person name="Sturgill D."/>
            <person name="Sutton G."/>
            <person name="Sutton G.G."/>
            <person name="Tao W."/>
            <person name="Teichmann S."/>
            <person name="Tobari Y.N."/>
            <person name="Tomimura Y."/>
            <person name="Tsolas J.M."/>
            <person name="Valente V.L."/>
            <person name="Venter E."/>
            <person name="Venter J.C."/>
            <person name="Vicario S."/>
            <person name="Vieira F.G."/>
            <person name="Vilella A.J."/>
            <person name="Villasante A."/>
            <person name="Walenz B."/>
            <person name="Wang J."/>
            <person name="Wasserman M."/>
            <person name="Watts T."/>
            <person name="Wilson D."/>
            <person name="Wilson R.K."/>
            <person name="Wing R.A."/>
            <person name="Wolfner M.F."/>
            <person name="Wong A."/>
            <person name="Wong G.K."/>
            <person name="Wu C.I."/>
            <person name="Wu G."/>
            <person name="Yamamoto D."/>
            <person name="Yang H.P."/>
            <person name="Yang S.P."/>
            <person name="Yorke J.A."/>
            <person name="Yoshida K."/>
            <person name="Zdobnov E."/>
            <person name="Zhang P."/>
            <person name="Zhang Y."/>
            <person name="Zimin A.V."/>
            <person name="Baldwin J."/>
            <person name="Abdouelleil A."/>
            <person name="Abdulkadir J."/>
            <person name="Abebe A."/>
            <person name="Abera B."/>
            <person name="Abreu J."/>
            <person name="Acer S.C."/>
            <person name="Aftuck L."/>
            <person name="Alexander A."/>
            <person name="An P."/>
            <person name="Anderson E."/>
            <person name="Anderson S."/>
            <person name="Arachi H."/>
            <person name="Azer M."/>
            <person name="Bachantsang P."/>
            <person name="Barry A."/>
            <person name="Bayul T."/>
            <person name="Berlin A."/>
            <person name="Bessette D."/>
            <person name="Bloom T."/>
            <person name="Blye J."/>
            <person name="Boguslavskiy L."/>
            <person name="Bonnet C."/>
            <person name="Boukhgalter B."/>
            <person name="Bourzgui I."/>
            <person name="Brown A."/>
            <person name="Cahill P."/>
            <person name="Channer S."/>
            <person name="Cheshatsang Y."/>
            <person name="Chuda L."/>
            <person name="Citroen M."/>
            <person name="Collymore A."/>
            <person name="Cooke P."/>
            <person name="Costello M."/>
            <person name="D'Aco K."/>
            <person name="Daza R."/>
            <person name="De Haan G."/>
            <person name="DeGray S."/>
            <person name="DeMaso C."/>
            <person name="Dhargay N."/>
            <person name="Dooley K."/>
            <person name="Dooley E."/>
            <person name="Doricent M."/>
            <person name="Dorje P."/>
            <person name="Dorjee K."/>
            <person name="Dupes A."/>
            <person name="Elong R."/>
            <person name="Falk J."/>
            <person name="Farina A."/>
            <person name="Faro S."/>
            <person name="Ferguson D."/>
            <person name="Fisher S."/>
            <person name="Foley C.D."/>
            <person name="Franke A."/>
            <person name="Friedrich D."/>
            <person name="Gadbois L."/>
            <person name="Gearin G."/>
            <person name="Gearin C.R."/>
            <person name="Giannoukos G."/>
            <person name="Goode T."/>
            <person name="Graham J."/>
            <person name="Grandbois E."/>
            <person name="Grewal S."/>
            <person name="Gyaltsen K."/>
            <person name="Hafez N."/>
            <person name="Hagos B."/>
            <person name="Hall J."/>
            <person name="Henson C."/>
            <person name="Hollinger A."/>
            <person name="Honan T."/>
            <person name="Huard M.D."/>
            <person name="Hughes L."/>
            <person name="Hurhula B."/>
            <person name="Husby M.E."/>
            <person name="Kamat A."/>
            <person name="Kanga B."/>
            <person name="Kashin S."/>
            <person name="Khazanovich D."/>
            <person name="Kisner P."/>
            <person name="Lance K."/>
            <person name="Lara M."/>
            <person name="Lee W."/>
            <person name="Lennon N."/>
            <person name="Letendre F."/>
            <person name="LeVine R."/>
            <person name="Lipovsky A."/>
            <person name="Liu X."/>
            <person name="Liu J."/>
            <person name="Liu S."/>
            <person name="Lokyitsang T."/>
            <person name="Lokyitsang Y."/>
            <person name="Lubonja R."/>
            <person name="Lui A."/>
            <person name="MacDonald P."/>
            <person name="Magnisalis V."/>
            <person name="Maru K."/>
            <person name="Matthews C."/>
            <person name="McCusker W."/>
            <person name="McDonough S."/>
            <person name="Mehta T."/>
            <person name="Meldrim J."/>
            <person name="Meneus L."/>
            <person name="Mihai O."/>
            <person name="Mihalev A."/>
            <person name="Mihova T."/>
            <person name="Mittelman R."/>
            <person name="Mlenga V."/>
            <person name="Montmayeur A."/>
            <person name="Mulrain L."/>
            <person name="Navidi A."/>
            <person name="Naylor J."/>
            <person name="Negash T."/>
            <person name="Nguyen T."/>
            <person name="Nguyen N."/>
            <person name="Nicol R."/>
            <person name="Norbu C."/>
            <person name="Norbu N."/>
            <person name="Novod N."/>
            <person name="O'Neill B."/>
            <person name="Osman S."/>
            <person name="Markiewicz E."/>
            <person name="Oyono O.L."/>
            <person name="Patti C."/>
            <person name="Phunkhang P."/>
            <person name="Pierre F."/>
            <person name="Priest M."/>
            <person name="Raghuraman S."/>
            <person name="Rege F."/>
            <person name="Reyes R."/>
            <person name="Rise C."/>
            <person name="Rogov P."/>
            <person name="Ross K."/>
            <person name="Ryan E."/>
            <person name="Settipalli S."/>
            <person name="Shea T."/>
            <person name="Sherpa N."/>
            <person name="Shi L."/>
            <person name="Shih D."/>
            <person name="Sparrow T."/>
            <person name="Spaulding J."/>
            <person name="Stalker J."/>
            <person name="Stange-Thomann N."/>
            <person name="Stavropoulos S."/>
            <person name="Stone C."/>
            <person name="Strader C."/>
            <person name="Tesfaye S."/>
            <person name="Thomson T."/>
            <person name="Thoulutsang Y."/>
            <person name="Thoulutsang D."/>
            <person name="Topham K."/>
            <person name="Topping I."/>
            <person name="Tsamla T."/>
            <person name="Vassiliev H."/>
            <person name="Vo A."/>
            <person name="Wangchuk T."/>
            <person name="Wangdi T."/>
            <person name="Weiand M."/>
            <person name="Wilkinson J."/>
            <person name="Wilson A."/>
            <person name="Yadav S."/>
            <person name="Young G."/>
            <person name="Yu Q."/>
            <person name="Zembek L."/>
            <person name="Zhong D."/>
            <person name="Zimmer A."/>
            <person name="Zwirko Z."/>
            <person name="Jaffe D.B."/>
            <person name="Alvarez P."/>
            <person name="Brockman W."/>
            <person name="Butler J."/>
            <person name="Chin C."/>
            <person name="Gnerre S."/>
            <person name="Grabherr M."/>
            <person name="Kleber M."/>
            <person name="Mauceli E."/>
            <person name="MacCallum I."/>
        </authorList>
    </citation>
    <scope>NUCLEOTIDE SEQUENCE [LARGE SCALE GENOMIC DNA]</scope>
    <source>
        <strain evidence="2">Tucson 15287-2541.00</strain>
    </source>
</reference>
<protein>
    <submittedName>
        <fullName evidence="1">GH15144</fullName>
    </submittedName>
</protein>
<dbReference type="PANTHER" id="PTHR20898">
    <property type="entry name" value="DAEDALUS ON 3-RELATED-RELATED"/>
    <property type="match status" value="1"/>
</dbReference>
<keyword evidence="2" id="KW-1185">Reference proteome</keyword>
<gene>
    <name evidence="1" type="primary">Dgri\GH15144</name>
    <name evidence="1" type="ORF">Dgri_GH15144</name>
</gene>
<dbReference type="Proteomes" id="UP000001070">
    <property type="component" value="Unassembled WGS sequence"/>
</dbReference>
<evidence type="ECO:0000313" key="1">
    <source>
        <dbReference type="EMBL" id="EDV96531.1"/>
    </source>
</evidence>
<dbReference type="InParanoid" id="B4IY81"/>